<evidence type="ECO:0000313" key="2">
    <source>
        <dbReference type="Proteomes" id="UP000029692"/>
    </source>
</evidence>
<reference evidence="1 2" key="1">
    <citation type="submission" date="2014-05" db="EMBL/GenBank/DDBJ databases">
        <title>De novo Genome Sequence of Spirocheata sp.</title>
        <authorList>
            <person name="Shivani Y."/>
            <person name="Subhash Y."/>
            <person name="Tushar L."/>
            <person name="Sasikala C."/>
            <person name="Ramana C.V."/>
        </authorList>
    </citation>
    <scope>NUCLEOTIDE SEQUENCE [LARGE SCALE GENOMIC DNA]</scope>
    <source>
        <strain evidence="1 2">JC230</strain>
    </source>
</reference>
<accession>A0A098R0Z1</accession>
<protein>
    <submittedName>
        <fullName evidence="1">Uncharacterized protein</fullName>
    </submittedName>
</protein>
<dbReference type="EMBL" id="JNUP01000055">
    <property type="protein sequence ID" value="KGE72377.1"/>
    <property type="molecule type" value="Genomic_DNA"/>
</dbReference>
<organism evidence="1 2">
    <name type="scientific">Spirochaeta lutea</name>
    <dbReference type="NCBI Taxonomy" id="1480694"/>
    <lineage>
        <taxon>Bacteria</taxon>
        <taxon>Pseudomonadati</taxon>
        <taxon>Spirochaetota</taxon>
        <taxon>Spirochaetia</taxon>
        <taxon>Spirochaetales</taxon>
        <taxon>Spirochaetaceae</taxon>
        <taxon>Spirochaeta</taxon>
    </lineage>
</organism>
<name>A0A098R0Z1_9SPIO</name>
<dbReference type="Proteomes" id="UP000029692">
    <property type="component" value="Unassembled WGS sequence"/>
</dbReference>
<gene>
    <name evidence="1" type="ORF">DC28_07350</name>
</gene>
<sequence>MVGISASMNLLSLRSLTKIIHPTTVKIGIKSRPTRIPAAKVIIWTTASNEKILGVKNMRIGLNRITAIDKDKTTIRILDNCVSMLLVLIV</sequence>
<comment type="caution">
    <text evidence="1">The sequence shown here is derived from an EMBL/GenBank/DDBJ whole genome shotgun (WGS) entry which is preliminary data.</text>
</comment>
<evidence type="ECO:0000313" key="1">
    <source>
        <dbReference type="EMBL" id="KGE72377.1"/>
    </source>
</evidence>
<dbReference type="AlphaFoldDB" id="A0A098R0Z1"/>
<keyword evidence="2" id="KW-1185">Reference proteome</keyword>
<proteinExistence type="predicted"/>